<comment type="subunit">
    <text evidence="3 10">Monomer.</text>
</comment>
<keyword evidence="8 10" id="KW-0378">Hydrolase</keyword>
<comment type="caution">
    <text evidence="12">The sequence shown here is derived from an EMBL/GenBank/DDBJ whole genome shotgun (WGS) entry which is preliminary data.</text>
</comment>
<dbReference type="EMBL" id="BAABIZ010000001">
    <property type="protein sequence ID" value="GAA5103445.1"/>
    <property type="molecule type" value="Genomic_DNA"/>
</dbReference>
<dbReference type="PANTHER" id="PTHR10642">
    <property type="entry name" value="RIBONUCLEASE H1"/>
    <property type="match status" value="1"/>
</dbReference>
<comment type="catalytic activity">
    <reaction evidence="1 10">
        <text>Endonucleolytic cleavage to 5'-phosphomonoester.</text>
        <dbReference type="EC" id="3.1.26.4"/>
    </reaction>
</comment>
<comment type="cofactor">
    <cofactor evidence="10">
        <name>Mg(2+)</name>
        <dbReference type="ChEBI" id="CHEBI:18420"/>
    </cofactor>
    <text evidence="10">Binds 1 Mg(2+) ion per subunit. May bind a second metal ion at a regulatory site, or after substrate binding.</text>
</comment>
<evidence type="ECO:0000256" key="1">
    <source>
        <dbReference type="ARBA" id="ARBA00000077"/>
    </source>
</evidence>
<organism evidence="12 13">
    <name type="scientific">Bartonella jaculi</name>
    <dbReference type="NCBI Taxonomy" id="686226"/>
    <lineage>
        <taxon>Bacteria</taxon>
        <taxon>Pseudomonadati</taxon>
        <taxon>Pseudomonadota</taxon>
        <taxon>Alphaproteobacteria</taxon>
        <taxon>Hyphomicrobiales</taxon>
        <taxon>Bartonellaceae</taxon>
        <taxon>Bartonella</taxon>
    </lineage>
</organism>
<evidence type="ECO:0000256" key="9">
    <source>
        <dbReference type="ARBA" id="ARBA00022842"/>
    </source>
</evidence>
<keyword evidence="9 10" id="KW-0460">Magnesium</keyword>
<sequence>MLKQQKVVEIYTDGACSGNPGVGGWGAILRWNGYERELYGGELHTTNNQMELMAAICALKALKESCSVDLYTDSVYVRNGISLWLEGWKQNNWRTVSKKTVKNKELWQTLEDVSSHHTIRWHWVKGHAGHPDNERADALARKAITEYRENGSFSA</sequence>
<dbReference type="SUPFAM" id="SSF53098">
    <property type="entry name" value="Ribonuclease H-like"/>
    <property type="match status" value="1"/>
</dbReference>
<keyword evidence="6 10" id="KW-0479">Metal-binding</keyword>
<dbReference type="PROSITE" id="PS50879">
    <property type="entry name" value="RNASE_H_1"/>
    <property type="match status" value="1"/>
</dbReference>
<reference evidence="13" key="1">
    <citation type="journal article" date="2019" name="Int. J. Syst. Evol. Microbiol.">
        <title>The Global Catalogue of Microorganisms (GCM) 10K type strain sequencing project: providing services to taxonomists for standard genome sequencing and annotation.</title>
        <authorList>
            <consortium name="The Broad Institute Genomics Platform"/>
            <consortium name="The Broad Institute Genome Sequencing Center for Infectious Disease"/>
            <person name="Wu L."/>
            <person name="Ma J."/>
        </authorList>
    </citation>
    <scope>NUCLEOTIDE SEQUENCE [LARGE SCALE GENOMIC DNA]</scope>
    <source>
        <strain evidence="13">JCM 17712</strain>
    </source>
</reference>
<dbReference type="Proteomes" id="UP001500864">
    <property type="component" value="Unassembled WGS sequence"/>
</dbReference>
<dbReference type="InterPro" id="IPR050092">
    <property type="entry name" value="RNase_H"/>
</dbReference>
<keyword evidence="5 10" id="KW-0540">Nuclease</keyword>
<evidence type="ECO:0000256" key="10">
    <source>
        <dbReference type="HAMAP-Rule" id="MF_00042"/>
    </source>
</evidence>
<feature type="binding site" evidence="10">
    <location>
        <position position="13"/>
    </location>
    <ligand>
        <name>Mg(2+)</name>
        <dbReference type="ChEBI" id="CHEBI:18420"/>
        <label>1</label>
    </ligand>
</feature>
<protein>
    <recommendedName>
        <fullName evidence="4 10">Ribonuclease H</fullName>
        <shortName evidence="10">RNase H</shortName>
        <ecNumber evidence="4 10">3.1.26.4</ecNumber>
    </recommendedName>
</protein>
<feature type="binding site" evidence="10">
    <location>
        <position position="51"/>
    </location>
    <ligand>
        <name>Mg(2+)</name>
        <dbReference type="ChEBI" id="CHEBI:18420"/>
        <label>1</label>
    </ligand>
</feature>
<keyword evidence="13" id="KW-1185">Reference proteome</keyword>
<evidence type="ECO:0000313" key="13">
    <source>
        <dbReference type="Proteomes" id="UP001500864"/>
    </source>
</evidence>
<feature type="domain" description="RNase H type-1" evidence="11">
    <location>
        <begin position="4"/>
        <end position="145"/>
    </location>
</feature>
<evidence type="ECO:0000259" key="11">
    <source>
        <dbReference type="PROSITE" id="PS50879"/>
    </source>
</evidence>
<dbReference type="NCBIfam" id="NF001236">
    <property type="entry name" value="PRK00203.1"/>
    <property type="match status" value="1"/>
</dbReference>
<evidence type="ECO:0000256" key="7">
    <source>
        <dbReference type="ARBA" id="ARBA00022759"/>
    </source>
</evidence>
<feature type="binding site" evidence="10">
    <location>
        <position position="13"/>
    </location>
    <ligand>
        <name>Mg(2+)</name>
        <dbReference type="ChEBI" id="CHEBI:18420"/>
        <label>2</label>
    </ligand>
</feature>
<dbReference type="HAMAP" id="MF_00042">
    <property type="entry name" value="RNase_H"/>
    <property type="match status" value="1"/>
</dbReference>
<dbReference type="InterPro" id="IPR002156">
    <property type="entry name" value="RNaseH_domain"/>
</dbReference>
<dbReference type="PANTHER" id="PTHR10642:SF26">
    <property type="entry name" value="RIBONUCLEASE H1"/>
    <property type="match status" value="1"/>
</dbReference>
<evidence type="ECO:0000256" key="4">
    <source>
        <dbReference type="ARBA" id="ARBA00012180"/>
    </source>
</evidence>
<dbReference type="InterPro" id="IPR036397">
    <property type="entry name" value="RNaseH_sf"/>
</dbReference>
<evidence type="ECO:0000256" key="8">
    <source>
        <dbReference type="ARBA" id="ARBA00022801"/>
    </source>
</evidence>
<comment type="similarity">
    <text evidence="2 10">Belongs to the RNase H family.</text>
</comment>
<dbReference type="InterPro" id="IPR022892">
    <property type="entry name" value="RNaseHI"/>
</dbReference>
<dbReference type="RefSeq" id="WP_345113512.1">
    <property type="nucleotide sequence ID" value="NZ_BAABIZ010000001.1"/>
</dbReference>
<evidence type="ECO:0000256" key="3">
    <source>
        <dbReference type="ARBA" id="ARBA00011245"/>
    </source>
</evidence>
<evidence type="ECO:0000256" key="2">
    <source>
        <dbReference type="ARBA" id="ARBA00005300"/>
    </source>
</evidence>
<dbReference type="EC" id="3.1.26.4" evidence="4 10"/>
<evidence type="ECO:0000313" key="12">
    <source>
        <dbReference type="EMBL" id="GAA5103445.1"/>
    </source>
</evidence>
<name>A0ABP9MZ07_9HYPH</name>
<dbReference type="Gene3D" id="3.30.420.10">
    <property type="entry name" value="Ribonuclease H-like superfamily/Ribonuclease H"/>
    <property type="match status" value="1"/>
</dbReference>
<accession>A0ABP9MZ07</accession>
<comment type="function">
    <text evidence="10">Endonuclease that specifically degrades the RNA of RNA-DNA hybrids.</text>
</comment>
<keyword evidence="10" id="KW-0963">Cytoplasm</keyword>
<comment type="subcellular location">
    <subcellularLocation>
        <location evidence="10">Cytoplasm</location>
    </subcellularLocation>
</comment>
<proteinExistence type="inferred from homology"/>
<feature type="binding site" evidence="10">
    <location>
        <position position="73"/>
    </location>
    <ligand>
        <name>Mg(2+)</name>
        <dbReference type="ChEBI" id="CHEBI:18420"/>
        <label>1</label>
    </ligand>
</feature>
<evidence type="ECO:0000256" key="5">
    <source>
        <dbReference type="ARBA" id="ARBA00022722"/>
    </source>
</evidence>
<evidence type="ECO:0000256" key="6">
    <source>
        <dbReference type="ARBA" id="ARBA00022723"/>
    </source>
</evidence>
<gene>
    <name evidence="10 12" type="primary">rnhA</name>
    <name evidence="12" type="ORF">GCM10023261_00590</name>
</gene>
<dbReference type="InterPro" id="IPR012337">
    <property type="entry name" value="RNaseH-like_sf"/>
</dbReference>
<feature type="binding site" evidence="10">
    <location>
        <position position="137"/>
    </location>
    <ligand>
        <name>Mg(2+)</name>
        <dbReference type="ChEBI" id="CHEBI:18420"/>
        <label>2</label>
    </ligand>
</feature>
<dbReference type="CDD" id="cd09278">
    <property type="entry name" value="RNase_HI_prokaryote_like"/>
    <property type="match status" value="1"/>
</dbReference>
<dbReference type="Pfam" id="PF00075">
    <property type="entry name" value="RNase_H"/>
    <property type="match status" value="1"/>
</dbReference>
<keyword evidence="7 10" id="KW-0255">Endonuclease</keyword>